<comment type="caution">
    <text evidence="2">The sequence shown here is derived from an EMBL/GenBank/DDBJ whole genome shotgun (WGS) entry which is preliminary data.</text>
</comment>
<evidence type="ECO:0000256" key="1">
    <source>
        <dbReference type="SAM" id="SignalP"/>
    </source>
</evidence>
<gene>
    <name evidence="2" type="ORF">ACFOUY_04840</name>
</gene>
<reference evidence="3" key="1">
    <citation type="journal article" date="2019" name="Int. J. Syst. Evol. Microbiol.">
        <title>The Global Catalogue of Microorganisms (GCM) 10K type strain sequencing project: providing services to taxonomists for standard genome sequencing and annotation.</title>
        <authorList>
            <consortium name="The Broad Institute Genomics Platform"/>
            <consortium name="The Broad Institute Genome Sequencing Center for Infectious Disease"/>
            <person name="Wu L."/>
            <person name="Ma J."/>
        </authorList>
    </citation>
    <scope>NUCLEOTIDE SEQUENCE [LARGE SCALE GENOMIC DNA]</scope>
    <source>
        <strain evidence="3">CCM 8689</strain>
    </source>
</reference>
<organism evidence="2 3">
    <name type="scientific">Pedobacter jamesrossensis</name>
    <dbReference type="NCBI Taxonomy" id="1908238"/>
    <lineage>
        <taxon>Bacteria</taxon>
        <taxon>Pseudomonadati</taxon>
        <taxon>Bacteroidota</taxon>
        <taxon>Sphingobacteriia</taxon>
        <taxon>Sphingobacteriales</taxon>
        <taxon>Sphingobacteriaceae</taxon>
        <taxon>Pedobacter</taxon>
    </lineage>
</organism>
<dbReference type="EMBL" id="JBHSBY010000030">
    <property type="protein sequence ID" value="MFC4196012.1"/>
    <property type="molecule type" value="Genomic_DNA"/>
</dbReference>
<dbReference type="Proteomes" id="UP001595792">
    <property type="component" value="Unassembled WGS sequence"/>
</dbReference>
<protein>
    <recommendedName>
        <fullName evidence="4">Secreted protein</fullName>
    </recommendedName>
</protein>
<keyword evidence="1" id="KW-0732">Signal</keyword>
<keyword evidence="3" id="KW-1185">Reference proteome</keyword>
<evidence type="ECO:0000313" key="2">
    <source>
        <dbReference type="EMBL" id="MFC4196012.1"/>
    </source>
</evidence>
<accession>A0ABV8NKG9</accession>
<name>A0ABV8NKG9_9SPHI</name>
<proteinExistence type="predicted"/>
<evidence type="ECO:0008006" key="4">
    <source>
        <dbReference type="Google" id="ProtNLM"/>
    </source>
</evidence>
<evidence type="ECO:0000313" key="3">
    <source>
        <dbReference type="Proteomes" id="UP001595792"/>
    </source>
</evidence>
<feature type="signal peptide" evidence="1">
    <location>
        <begin position="1"/>
        <end position="24"/>
    </location>
</feature>
<dbReference type="RefSeq" id="WP_378959337.1">
    <property type="nucleotide sequence ID" value="NZ_JBHRXC010000016.1"/>
</dbReference>
<sequence length="119" mass="13269">MNLKKLSRICLAFAVLSLSTSAFAMTPLENQTHKNVLALVDDATYNVSYDSFVLGALPLWISRSFDDGPKHLLLRIQFEGSPTIYEMVDFVEGTELQITYNQYAGPGFVEVSIESITPF</sequence>
<feature type="chain" id="PRO_5045416783" description="Secreted protein" evidence="1">
    <location>
        <begin position="25"/>
        <end position="119"/>
    </location>
</feature>